<keyword evidence="2 4" id="KW-0378">Hydrolase</keyword>
<reference evidence="7 8" key="1">
    <citation type="submission" date="2016-10" db="EMBL/GenBank/DDBJ databases">
        <authorList>
            <person name="de Groot N.N."/>
        </authorList>
    </citation>
    <scope>NUCLEOTIDE SEQUENCE [LARGE SCALE GENOMIC DNA]</scope>
    <source>
        <strain evidence="7 8">47C3B</strain>
    </source>
</reference>
<evidence type="ECO:0000313" key="8">
    <source>
        <dbReference type="Proteomes" id="UP000199072"/>
    </source>
</evidence>
<sequence length="337" mass="39526">MKRFLLLTHLLLLPFTLQAQGFKPVNKDASPEAVKLLAFFYNIKGKHILSGQQNYNNDLTIFSDSAKAISGKYPAIWGSDFMLWGDKDLGQKMVNEAIKKWQDGNIVTIMWHQGRPTDKPPYDWKKSIQGKLTAAEWDSLTTPNTALNKKWLDQIDYEAHYLKQLRDAHVPVLWRPYHEMNGVWFWWGDKKGENGIAKLWKMMYDRYTNYHHLNNLIWVWGANGLRDIPFDEAYDYSLYYPGADYVDILGADVYHFDYEQSDYNALLKLANGKPIALTETGELPKPEVLKAQPEWTWFMVWTSWLWTDNTHDRVKEVYNLPQTLNHDEVKTMLNQQK</sequence>
<feature type="signal peptide" evidence="5">
    <location>
        <begin position="1"/>
        <end position="19"/>
    </location>
</feature>
<evidence type="ECO:0000256" key="4">
    <source>
        <dbReference type="PROSITE-ProRule" id="PRU01100"/>
    </source>
</evidence>
<proteinExistence type="inferred from homology"/>
<dbReference type="EMBL" id="FNAI01000001">
    <property type="protein sequence ID" value="SDD42889.1"/>
    <property type="molecule type" value="Genomic_DNA"/>
</dbReference>
<dbReference type="STRING" id="1391627.SAMN05216464_101708"/>
<keyword evidence="3 4" id="KW-0326">Glycosidase</keyword>
<dbReference type="OrthoDB" id="9803686at2"/>
<dbReference type="PANTHER" id="PTHR40079:SF4">
    <property type="entry name" value="GH26 DOMAIN-CONTAINING PROTEIN-RELATED"/>
    <property type="match status" value="1"/>
</dbReference>
<dbReference type="Proteomes" id="UP000199072">
    <property type="component" value="Unassembled WGS sequence"/>
</dbReference>
<dbReference type="RefSeq" id="WP_091144337.1">
    <property type="nucleotide sequence ID" value="NZ_FNAI01000001.1"/>
</dbReference>
<dbReference type="GO" id="GO:0016985">
    <property type="term" value="F:mannan endo-1,4-beta-mannosidase activity"/>
    <property type="evidence" value="ECO:0007669"/>
    <property type="project" value="InterPro"/>
</dbReference>
<dbReference type="InterPro" id="IPR022790">
    <property type="entry name" value="GH26_dom"/>
</dbReference>
<evidence type="ECO:0000256" key="1">
    <source>
        <dbReference type="ARBA" id="ARBA00007754"/>
    </source>
</evidence>
<dbReference type="PANTHER" id="PTHR40079">
    <property type="entry name" value="MANNAN ENDO-1,4-BETA-MANNOSIDASE E-RELATED"/>
    <property type="match status" value="1"/>
</dbReference>
<dbReference type="GO" id="GO:0006080">
    <property type="term" value="P:substituted mannan metabolic process"/>
    <property type="evidence" value="ECO:0007669"/>
    <property type="project" value="InterPro"/>
</dbReference>
<feature type="domain" description="GH26" evidence="6">
    <location>
        <begin position="31"/>
        <end position="327"/>
    </location>
</feature>
<keyword evidence="5" id="KW-0732">Signal</keyword>
<evidence type="ECO:0000259" key="6">
    <source>
        <dbReference type="PROSITE" id="PS51764"/>
    </source>
</evidence>
<dbReference type="Pfam" id="PF02156">
    <property type="entry name" value="Glyco_hydro_26"/>
    <property type="match status" value="1"/>
</dbReference>
<name>A0A1G6UNL7_9SPHI</name>
<feature type="active site" description="Nucleophile" evidence="4">
    <location>
        <position position="279"/>
    </location>
</feature>
<protein>
    <submittedName>
        <fullName evidence="7">Mannan endo-1,4-beta-mannosidase</fullName>
    </submittedName>
</protein>
<evidence type="ECO:0000256" key="5">
    <source>
        <dbReference type="SAM" id="SignalP"/>
    </source>
</evidence>
<feature type="chain" id="PRO_5011471951" evidence="5">
    <location>
        <begin position="20"/>
        <end position="337"/>
    </location>
</feature>
<dbReference type="PROSITE" id="PS51764">
    <property type="entry name" value="GH26"/>
    <property type="match status" value="1"/>
</dbReference>
<dbReference type="InterPro" id="IPR017853">
    <property type="entry name" value="GH"/>
</dbReference>
<feature type="active site" description="Proton donor" evidence="4">
    <location>
        <position position="179"/>
    </location>
</feature>
<dbReference type="AlphaFoldDB" id="A0A1G6UNL7"/>
<dbReference type="PRINTS" id="PR00739">
    <property type="entry name" value="GLHYDRLASE26"/>
</dbReference>
<dbReference type="Gene3D" id="3.20.20.80">
    <property type="entry name" value="Glycosidases"/>
    <property type="match status" value="1"/>
</dbReference>
<evidence type="ECO:0000256" key="2">
    <source>
        <dbReference type="ARBA" id="ARBA00022801"/>
    </source>
</evidence>
<organism evidence="7 8">
    <name type="scientific">Mucilaginibacter pineti</name>
    <dbReference type="NCBI Taxonomy" id="1391627"/>
    <lineage>
        <taxon>Bacteria</taxon>
        <taxon>Pseudomonadati</taxon>
        <taxon>Bacteroidota</taxon>
        <taxon>Sphingobacteriia</taxon>
        <taxon>Sphingobacteriales</taxon>
        <taxon>Sphingobacteriaceae</taxon>
        <taxon>Mucilaginibacter</taxon>
    </lineage>
</organism>
<gene>
    <name evidence="7" type="ORF">SAMN05216464_101708</name>
</gene>
<accession>A0A1G6UNL7</accession>
<evidence type="ECO:0000313" key="7">
    <source>
        <dbReference type="EMBL" id="SDD42889.1"/>
    </source>
</evidence>
<comment type="similarity">
    <text evidence="1 4">Belongs to the glycosyl hydrolase 26 family.</text>
</comment>
<evidence type="ECO:0000256" key="3">
    <source>
        <dbReference type="ARBA" id="ARBA00023295"/>
    </source>
</evidence>
<dbReference type="InterPro" id="IPR000805">
    <property type="entry name" value="Glyco_hydro_26"/>
</dbReference>
<dbReference type="SUPFAM" id="SSF51445">
    <property type="entry name" value="(Trans)glycosidases"/>
    <property type="match status" value="1"/>
</dbReference>
<keyword evidence="8" id="KW-1185">Reference proteome</keyword>